<reference evidence="4" key="2">
    <citation type="submission" date="2020-04" db="EMBL/GenBank/DDBJ databases">
        <authorList>
            <consortium name="NCBI Genome Project"/>
        </authorList>
    </citation>
    <scope>NUCLEOTIDE SEQUENCE</scope>
    <source>
        <strain evidence="4">CBS 304.34</strain>
    </source>
</reference>
<evidence type="ECO:0000313" key="3">
    <source>
        <dbReference type="Proteomes" id="UP000504636"/>
    </source>
</evidence>
<accession>A0A6A6Y2V3</accession>
<evidence type="ECO:0000313" key="4">
    <source>
        <dbReference type="RefSeq" id="XP_033569509.1"/>
    </source>
</evidence>
<name>A0A6A6Y2V3_9PEZI</name>
<sequence length="331" mass="37202">MNPPASRLRLVNAETTKPIPSSQTLSSLSYSAVVTGSTTNLAYLKSFPELQRPQEENESFPMLVQNIFNQSLITRSQPARATRTVQRTKELKKLSTWMPDASSQQQTAVPPSPYGQATSKGILRIEDAATEAAVFGTLLSMDPSAWDLTEMHAHGSKIEDFDEGMVINFIIIRVCTDPSLKAGDPGVIWTDESLMLFKQRFGLILQKLGNIMDIIPLYTHRAQGIGHLAPSTWIKYACLGMEGKTTSSDYDRYAPGPRLILDGHLSFDLKKNSYARVSEKYKIDFGRKTPLNGKEEVMGRLTEEPFAELKRRCGCEEVFSRRLKRAYRQRF</sequence>
<dbReference type="Proteomes" id="UP000504636">
    <property type="component" value="Unplaced"/>
</dbReference>
<evidence type="ECO:0000256" key="1">
    <source>
        <dbReference type="SAM" id="MobiDB-lite"/>
    </source>
</evidence>
<keyword evidence="3" id="KW-1185">Reference proteome</keyword>
<dbReference type="GeneID" id="54464895"/>
<dbReference type="OrthoDB" id="10418234at2759"/>
<dbReference type="RefSeq" id="XP_033569509.1">
    <property type="nucleotide sequence ID" value="XM_033724002.1"/>
</dbReference>
<protein>
    <submittedName>
        <fullName evidence="2 4">Uncharacterized protein</fullName>
    </submittedName>
</protein>
<organism evidence="2">
    <name type="scientific">Mytilinidion resinicola</name>
    <dbReference type="NCBI Taxonomy" id="574789"/>
    <lineage>
        <taxon>Eukaryota</taxon>
        <taxon>Fungi</taxon>
        <taxon>Dikarya</taxon>
        <taxon>Ascomycota</taxon>
        <taxon>Pezizomycotina</taxon>
        <taxon>Dothideomycetes</taxon>
        <taxon>Pleosporomycetidae</taxon>
        <taxon>Mytilinidiales</taxon>
        <taxon>Mytilinidiaceae</taxon>
        <taxon>Mytilinidion</taxon>
    </lineage>
</organism>
<reference evidence="4" key="3">
    <citation type="submission" date="2025-04" db="UniProtKB">
        <authorList>
            <consortium name="RefSeq"/>
        </authorList>
    </citation>
    <scope>IDENTIFICATION</scope>
    <source>
        <strain evidence="4">CBS 304.34</strain>
    </source>
</reference>
<feature type="region of interest" description="Disordered" evidence="1">
    <location>
        <begin position="96"/>
        <end position="115"/>
    </location>
</feature>
<dbReference type="AlphaFoldDB" id="A0A6A6Y2V3"/>
<gene>
    <name evidence="2 4" type="ORF">BDZ99DRAFT_503969</name>
</gene>
<feature type="compositionally biased region" description="Polar residues" evidence="1">
    <location>
        <begin position="101"/>
        <end position="115"/>
    </location>
</feature>
<evidence type="ECO:0000313" key="2">
    <source>
        <dbReference type="EMBL" id="KAF2802545.1"/>
    </source>
</evidence>
<reference evidence="2 4" key="1">
    <citation type="journal article" date="2020" name="Stud. Mycol.">
        <title>101 Dothideomycetes genomes: a test case for predicting lifestyles and emergence of pathogens.</title>
        <authorList>
            <person name="Haridas S."/>
            <person name="Albert R."/>
            <person name="Binder M."/>
            <person name="Bloem J."/>
            <person name="Labutti K."/>
            <person name="Salamov A."/>
            <person name="Andreopoulos B."/>
            <person name="Baker S."/>
            <person name="Barry K."/>
            <person name="Bills G."/>
            <person name="Bluhm B."/>
            <person name="Cannon C."/>
            <person name="Castanera R."/>
            <person name="Culley D."/>
            <person name="Daum C."/>
            <person name="Ezra D."/>
            <person name="Gonzalez J."/>
            <person name="Henrissat B."/>
            <person name="Kuo A."/>
            <person name="Liang C."/>
            <person name="Lipzen A."/>
            <person name="Lutzoni F."/>
            <person name="Magnuson J."/>
            <person name="Mondo S."/>
            <person name="Nolan M."/>
            <person name="Ohm R."/>
            <person name="Pangilinan J."/>
            <person name="Park H.-J."/>
            <person name="Ramirez L."/>
            <person name="Alfaro M."/>
            <person name="Sun H."/>
            <person name="Tritt A."/>
            <person name="Yoshinaga Y."/>
            <person name="Zwiers L.-H."/>
            <person name="Turgeon B."/>
            <person name="Goodwin S."/>
            <person name="Spatafora J."/>
            <person name="Crous P."/>
            <person name="Grigoriev I."/>
        </authorList>
    </citation>
    <scope>NUCLEOTIDE SEQUENCE</scope>
    <source>
        <strain evidence="2 4">CBS 304.34</strain>
    </source>
</reference>
<dbReference type="EMBL" id="MU003723">
    <property type="protein sequence ID" value="KAF2802545.1"/>
    <property type="molecule type" value="Genomic_DNA"/>
</dbReference>
<proteinExistence type="predicted"/>